<evidence type="ECO:0000259" key="9">
    <source>
        <dbReference type="PROSITE" id="PS50878"/>
    </source>
</evidence>
<feature type="domain" description="Reverse transcriptase" evidence="9">
    <location>
        <begin position="2"/>
        <end position="181"/>
    </location>
</feature>
<evidence type="ECO:0000256" key="8">
    <source>
        <dbReference type="ARBA" id="ARBA00022918"/>
    </source>
</evidence>
<protein>
    <recommendedName>
        <fullName evidence="1">RNA-directed DNA polymerase</fullName>
        <ecNumber evidence="1">2.7.7.49</ecNumber>
    </recommendedName>
</protein>
<dbReference type="GO" id="GO:0003676">
    <property type="term" value="F:nucleic acid binding"/>
    <property type="evidence" value="ECO:0007669"/>
    <property type="project" value="InterPro"/>
</dbReference>
<dbReference type="FunFam" id="3.30.70.270:FF:000020">
    <property type="entry name" value="Transposon Tf2-6 polyprotein-like Protein"/>
    <property type="match status" value="1"/>
</dbReference>
<dbReference type="Pfam" id="PF00665">
    <property type="entry name" value="rve"/>
    <property type="match status" value="1"/>
</dbReference>
<dbReference type="Pfam" id="PF17921">
    <property type="entry name" value="Integrase_H2C2"/>
    <property type="match status" value="1"/>
</dbReference>
<name>A0AAQ4FI02_AMBAM</name>
<keyword evidence="12" id="KW-1185">Reference proteome</keyword>
<keyword evidence="4" id="KW-0548">Nucleotidyltransferase</keyword>
<dbReference type="GO" id="GO:0003964">
    <property type="term" value="F:RNA-directed DNA polymerase activity"/>
    <property type="evidence" value="ECO:0007669"/>
    <property type="project" value="UniProtKB-KW"/>
</dbReference>
<organism evidence="11 12">
    <name type="scientific">Amblyomma americanum</name>
    <name type="common">Lone star tick</name>
    <dbReference type="NCBI Taxonomy" id="6943"/>
    <lineage>
        <taxon>Eukaryota</taxon>
        <taxon>Metazoa</taxon>
        <taxon>Ecdysozoa</taxon>
        <taxon>Arthropoda</taxon>
        <taxon>Chelicerata</taxon>
        <taxon>Arachnida</taxon>
        <taxon>Acari</taxon>
        <taxon>Parasitiformes</taxon>
        <taxon>Ixodida</taxon>
        <taxon>Ixodoidea</taxon>
        <taxon>Ixodidae</taxon>
        <taxon>Amblyomminae</taxon>
        <taxon>Amblyomma</taxon>
    </lineage>
</organism>
<dbReference type="InterPro" id="IPR041373">
    <property type="entry name" value="RT_RNaseH"/>
</dbReference>
<dbReference type="EC" id="2.7.7.49" evidence="1"/>
<evidence type="ECO:0000256" key="3">
    <source>
        <dbReference type="ARBA" id="ARBA00022679"/>
    </source>
</evidence>
<dbReference type="SUPFAM" id="SSF56672">
    <property type="entry name" value="DNA/RNA polymerases"/>
    <property type="match status" value="1"/>
</dbReference>
<dbReference type="FunFam" id="3.10.10.10:FF:000007">
    <property type="entry name" value="Retrovirus-related Pol polyprotein from transposon 17.6-like Protein"/>
    <property type="match status" value="1"/>
</dbReference>
<feature type="domain" description="Integrase catalytic" evidence="10">
    <location>
        <begin position="545"/>
        <end position="704"/>
    </location>
</feature>
<keyword evidence="6" id="KW-0255">Endonuclease</keyword>
<dbReference type="CDD" id="cd09274">
    <property type="entry name" value="RNase_HI_RT_Ty3"/>
    <property type="match status" value="1"/>
</dbReference>
<gene>
    <name evidence="11" type="ORF">V5799_023415</name>
</gene>
<dbReference type="GO" id="GO:0004519">
    <property type="term" value="F:endonuclease activity"/>
    <property type="evidence" value="ECO:0007669"/>
    <property type="project" value="UniProtKB-KW"/>
</dbReference>
<dbReference type="FunFam" id="3.10.20.370:FF:000001">
    <property type="entry name" value="Retrovirus-related Pol polyprotein from transposon 17.6-like protein"/>
    <property type="match status" value="1"/>
</dbReference>
<comment type="caution">
    <text evidence="11">The sequence shown here is derived from an EMBL/GenBank/DDBJ whole genome shotgun (WGS) entry which is preliminary data.</text>
</comment>
<keyword evidence="5" id="KW-0540">Nuclease</keyword>
<dbReference type="InterPro" id="IPR041588">
    <property type="entry name" value="Integrase_H2C2"/>
</dbReference>
<evidence type="ECO:0000256" key="1">
    <source>
        <dbReference type="ARBA" id="ARBA00012493"/>
    </source>
</evidence>
<dbReference type="GO" id="GO:0015074">
    <property type="term" value="P:DNA integration"/>
    <property type="evidence" value="ECO:0007669"/>
    <property type="project" value="InterPro"/>
</dbReference>
<reference evidence="11 12" key="1">
    <citation type="journal article" date="2023" name="Arcadia Sci">
        <title>De novo assembly of a long-read Amblyomma americanum tick genome.</title>
        <authorList>
            <person name="Chou S."/>
            <person name="Poskanzer K.E."/>
            <person name="Rollins M."/>
            <person name="Thuy-Boun P.S."/>
        </authorList>
    </citation>
    <scope>NUCLEOTIDE SEQUENCE [LARGE SCALE GENOMIC DNA]</scope>
    <source>
        <strain evidence="11">F_SG_1</strain>
        <tissue evidence="11">Salivary glands</tissue>
    </source>
</reference>
<dbReference type="Gene3D" id="3.30.70.270">
    <property type="match status" value="2"/>
</dbReference>
<dbReference type="InterPro" id="IPR001584">
    <property type="entry name" value="Integrase_cat-core"/>
</dbReference>
<dbReference type="InterPro" id="IPR050951">
    <property type="entry name" value="Retrovirus_Pol_polyprotein"/>
</dbReference>
<dbReference type="GO" id="GO:0042575">
    <property type="term" value="C:DNA polymerase complex"/>
    <property type="evidence" value="ECO:0007669"/>
    <property type="project" value="UniProtKB-ARBA"/>
</dbReference>
<dbReference type="Pfam" id="PF00078">
    <property type="entry name" value="RVT_1"/>
    <property type="match status" value="1"/>
</dbReference>
<dbReference type="PROSITE" id="PS50878">
    <property type="entry name" value="RT_POL"/>
    <property type="match status" value="1"/>
</dbReference>
<dbReference type="Gene3D" id="3.10.10.10">
    <property type="entry name" value="HIV Type 1 Reverse Transcriptase, subunit A, domain 1"/>
    <property type="match status" value="1"/>
</dbReference>
<keyword evidence="8" id="KW-0695">RNA-directed DNA polymerase</keyword>
<dbReference type="GO" id="GO:0006508">
    <property type="term" value="P:proteolysis"/>
    <property type="evidence" value="ECO:0007669"/>
    <property type="project" value="UniProtKB-KW"/>
</dbReference>
<dbReference type="Gene3D" id="3.10.20.370">
    <property type="match status" value="1"/>
</dbReference>
<sequence length="840" mass="95898">MLNDGIIQPSNSPWSSPVVLVKKKDGTLRFCVDYRKLNSVTKKDVYPLPCIDDSLDRLRQAKYFSSVDLRSGYWQIEVDERDREKTAFVTPDGLYEFRVLPFGLCCAPATFQRMMDTVLTGLKWQTCLVYLDDVIIFSTTFSEHLQRLRVVLEAVLSAHLTLKPQKCHFGFTELKFLGHVVSSEGIRPDPDKISAVADFPVPTDKKAVRRFLGLCSYYRRFIKNFAKLASPLTRLTRDEEPFLWGAEQQTAFDDLRRLQSPPVLAHFDDDAATEIHTDASNVGLGAVLVQRPNGVEKVIAYASRALSRAECNYSTTEKECLAVVWAITKFRPYLYGRQFKVITDHHSLCWLTNLKDPCGRLARWALRLQEFDFTIIYKSGRKHTDADSLSRSPVQPYEGNAEDEAFLGAVTSSDIIAQQRADDELKLLMEHLEGHHPSIPSHLARRLPSLCLRGGVLYKKNSASSGKSYLLVIPAAFRHEILLACHDEPTSGHLGFTRTLARVRQNYYWPNLASCVKRYIRTCRECQRRKTPPLKPPGMLQPIMPPNIPFEQVSMDILGPFPLSSGGNRWIAVATDYLTRYAETQALPQGTAFEVAHFFMRAIVLRHGAPSVVITDRGKAFTAQLVHDIFELSHTSHRTTTAYHPQTNGLTERLNKTLADMISTYVDVEHRTWDQILPYITFAYNTATQETTCFTPFRLVYGREVRMMLDAMLPCVDDDLTPEAGSFVKQAEQARQLARLHITAQQDTDSRRYNRRHREVTYNIGDRVWVWTPVRQKGLSEKLLHRYFGPYEVLRRVGNVDYEVVPRGTVATGRRQPRTDIVHVMRLKPYFSRESDDAPL</sequence>
<dbReference type="InterPro" id="IPR043128">
    <property type="entry name" value="Rev_trsase/Diguanyl_cyclase"/>
</dbReference>
<evidence type="ECO:0000256" key="6">
    <source>
        <dbReference type="ARBA" id="ARBA00022759"/>
    </source>
</evidence>
<evidence type="ECO:0000256" key="5">
    <source>
        <dbReference type="ARBA" id="ARBA00022722"/>
    </source>
</evidence>
<dbReference type="FunFam" id="1.10.340.70:FF:000001">
    <property type="entry name" value="Retrovirus-related Pol polyprotein from transposon gypsy-like Protein"/>
    <property type="match status" value="1"/>
</dbReference>
<dbReference type="Pfam" id="PF22938">
    <property type="entry name" value="Integrase_p58_C"/>
    <property type="match status" value="1"/>
</dbReference>
<evidence type="ECO:0000259" key="10">
    <source>
        <dbReference type="PROSITE" id="PS50994"/>
    </source>
</evidence>
<dbReference type="PANTHER" id="PTHR37984:SF5">
    <property type="entry name" value="PROTEIN NYNRIN-LIKE"/>
    <property type="match status" value="1"/>
</dbReference>
<dbReference type="GO" id="GO:0008233">
    <property type="term" value="F:peptidase activity"/>
    <property type="evidence" value="ECO:0007669"/>
    <property type="project" value="UniProtKB-KW"/>
</dbReference>
<evidence type="ECO:0000313" key="11">
    <source>
        <dbReference type="EMBL" id="KAK8786810.1"/>
    </source>
</evidence>
<dbReference type="Gene3D" id="3.30.420.10">
    <property type="entry name" value="Ribonuclease H-like superfamily/Ribonuclease H"/>
    <property type="match status" value="1"/>
</dbReference>
<keyword evidence="3" id="KW-0808">Transferase</keyword>
<dbReference type="FunFam" id="3.30.420.10:FF:000032">
    <property type="entry name" value="Retrovirus-related Pol polyprotein from transposon 297-like Protein"/>
    <property type="match status" value="1"/>
</dbReference>
<keyword evidence="2" id="KW-0645">Protease</keyword>
<dbReference type="Gene3D" id="1.10.340.70">
    <property type="match status" value="1"/>
</dbReference>
<dbReference type="InterPro" id="IPR012337">
    <property type="entry name" value="RNaseH-like_sf"/>
</dbReference>
<accession>A0AAQ4FI02</accession>
<keyword evidence="7" id="KW-0378">Hydrolase</keyword>
<dbReference type="CDD" id="cd01647">
    <property type="entry name" value="RT_LTR"/>
    <property type="match status" value="1"/>
</dbReference>
<dbReference type="PANTHER" id="PTHR37984">
    <property type="entry name" value="PROTEIN CBG26694"/>
    <property type="match status" value="1"/>
</dbReference>
<dbReference type="InterPro" id="IPR043502">
    <property type="entry name" value="DNA/RNA_pol_sf"/>
</dbReference>
<dbReference type="Proteomes" id="UP001321473">
    <property type="component" value="Unassembled WGS sequence"/>
</dbReference>
<dbReference type="EMBL" id="JARKHS020002373">
    <property type="protein sequence ID" value="KAK8786810.1"/>
    <property type="molecule type" value="Genomic_DNA"/>
</dbReference>
<dbReference type="InterPro" id="IPR000477">
    <property type="entry name" value="RT_dom"/>
</dbReference>
<dbReference type="Pfam" id="PF17917">
    <property type="entry name" value="RT_RNaseH"/>
    <property type="match status" value="1"/>
</dbReference>
<proteinExistence type="predicted"/>
<dbReference type="InterPro" id="IPR054465">
    <property type="entry name" value="Integrase_p58-like_C"/>
</dbReference>
<dbReference type="PROSITE" id="PS50994">
    <property type="entry name" value="INTEGRASE"/>
    <property type="match status" value="1"/>
</dbReference>
<evidence type="ECO:0000256" key="4">
    <source>
        <dbReference type="ARBA" id="ARBA00022695"/>
    </source>
</evidence>
<dbReference type="AlphaFoldDB" id="A0AAQ4FI02"/>
<dbReference type="InterPro" id="IPR036397">
    <property type="entry name" value="RNaseH_sf"/>
</dbReference>
<evidence type="ECO:0000256" key="7">
    <source>
        <dbReference type="ARBA" id="ARBA00022801"/>
    </source>
</evidence>
<evidence type="ECO:0000313" key="12">
    <source>
        <dbReference type="Proteomes" id="UP001321473"/>
    </source>
</evidence>
<evidence type="ECO:0000256" key="2">
    <source>
        <dbReference type="ARBA" id="ARBA00022670"/>
    </source>
</evidence>
<dbReference type="SUPFAM" id="SSF53098">
    <property type="entry name" value="Ribonuclease H-like"/>
    <property type="match status" value="1"/>
</dbReference>